<dbReference type="EMBL" id="PDCK01000043">
    <property type="protein sequence ID" value="PRQ34426.1"/>
    <property type="molecule type" value="Genomic_DNA"/>
</dbReference>
<proteinExistence type="inferred from homology"/>
<accession>A0A2P6QJT1</accession>
<dbReference type="InterPro" id="IPR036514">
    <property type="entry name" value="SGNH_hydro_sf"/>
</dbReference>
<evidence type="ECO:0000313" key="7">
    <source>
        <dbReference type="Proteomes" id="UP000238479"/>
    </source>
</evidence>
<gene>
    <name evidence="6" type="ORF">RchiOBHm_Chr5g0068861</name>
</gene>
<keyword evidence="3 6" id="KW-0378">Hydrolase</keyword>
<dbReference type="Pfam" id="PF00657">
    <property type="entry name" value="Lipase_GDSL"/>
    <property type="match status" value="1"/>
</dbReference>
<dbReference type="SUPFAM" id="SSF52266">
    <property type="entry name" value="SGNH hydrolase"/>
    <property type="match status" value="1"/>
</dbReference>
<dbReference type="CDD" id="cd01837">
    <property type="entry name" value="SGNH_plant_lipase_like"/>
    <property type="match status" value="1"/>
</dbReference>
<keyword evidence="7" id="KW-1185">Reference proteome</keyword>
<dbReference type="AlphaFoldDB" id="A0A2P6QJT1"/>
<keyword evidence="4" id="KW-0325">Glycoprotein</keyword>
<organism evidence="6 7">
    <name type="scientific">Rosa chinensis</name>
    <name type="common">China rose</name>
    <dbReference type="NCBI Taxonomy" id="74649"/>
    <lineage>
        <taxon>Eukaryota</taxon>
        <taxon>Viridiplantae</taxon>
        <taxon>Streptophyta</taxon>
        <taxon>Embryophyta</taxon>
        <taxon>Tracheophyta</taxon>
        <taxon>Spermatophyta</taxon>
        <taxon>Magnoliopsida</taxon>
        <taxon>eudicotyledons</taxon>
        <taxon>Gunneridae</taxon>
        <taxon>Pentapetalae</taxon>
        <taxon>rosids</taxon>
        <taxon>fabids</taxon>
        <taxon>Rosales</taxon>
        <taxon>Rosaceae</taxon>
        <taxon>Rosoideae</taxon>
        <taxon>Rosoideae incertae sedis</taxon>
        <taxon>Rosa</taxon>
    </lineage>
</organism>
<evidence type="ECO:0000256" key="2">
    <source>
        <dbReference type="ARBA" id="ARBA00022729"/>
    </source>
</evidence>
<evidence type="ECO:0000256" key="3">
    <source>
        <dbReference type="ARBA" id="ARBA00022801"/>
    </source>
</evidence>
<reference evidence="6 7" key="1">
    <citation type="journal article" date="2018" name="Nat. Genet.">
        <title>The Rosa genome provides new insights in the design of modern roses.</title>
        <authorList>
            <person name="Bendahmane M."/>
        </authorList>
    </citation>
    <scope>NUCLEOTIDE SEQUENCE [LARGE SCALE GENOMIC DNA]</scope>
    <source>
        <strain evidence="7">cv. Old Blush</strain>
    </source>
</reference>
<sequence>MLLLVSLIMIQVGNIDSKCFSAIFNFGDSTSDTGEDHAAFPDHLPVPYGSTFFKKPAGRASDGRLIIDFLAEALGLHFLTPYLKPEGSFKKGVNFAAVGAAALPPNSSFPTLFPLSVFNLGVQLQQMREFKSIVEEVHKHGSKKRFPSQKVFGKSLYMLYIGQADIVSQVETLGADGVKQFFPQMVSSISHTIRELYGLGGRTFLVFGVGPAGCDPIIRVIVNQAGSYLDSAGCYFPLNDAVSEYNKLLRESLWEIRGDNPEASIIYVDTFSVKLDLFKNPTHYGLKYGAKVCCGHGGGLYNFDLHAPCGFPNATACKDPWNYVSWDGTHLTEAANRVIAREILNGSLFEPPFPLKKLCRIHGST</sequence>
<dbReference type="PANTHER" id="PTHR22835">
    <property type="entry name" value="ZINC FINGER FYVE DOMAIN CONTAINING PROTEIN"/>
    <property type="match status" value="1"/>
</dbReference>
<dbReference type="Gramene" id="PRQ34426">
    <property type="protein sequence ID" value="PRQ34426"/>
    <property type="gene ID" value="RchiOBHm_Chr5g0068861"/>
</dbReference>
<evidence type="ECO:0000256" key="5">
    <source>
        <dbReference type="SAM" id="SignalP"/>
    </source>
</evidence>
<feature type="signal peptide" evidence="5">
    <location>
        <begin position="1"/>
        <end position="17"/>
    </location>
</feature>
<dbReference type="PANTHER" id="PTHR22835:SF476">
    <property type="entry name" value="OS06G0160200 PROTEIN"/>
    <property type="match status" value="1"/>
</dbReference>
<evidence type="ECO:0000256" key="1">
    <source>
        <dbReference type="ARBA" id="ARBA00008668"/>
    </source>
</evidence>
<dbReference type="GO" id="GO:0016788">
    <property type="term" value="F:hydrolase activity, acting on ester bonds"/>
    <property type="evidence" value="ECO:0007669"/>
    <property type="project" value="InterPro"/>
</dbReference>
<comment type="caution">
    <text evidence="6">The sequence shown here is derived from an EMBL/GenBank/DDBJ whole genome shotgun (WGS) entry which is preliminary data.</text>
</comment>
<dbReference type="Gene3D" id="3.40.50.1110">
    <property type="entry name" value="SGNH hydrolase"/>
    <property type="match status" value="1"/>
</dbReference>
<protein>
    <submittedName>
        <fullName evidence="6">Putative alpha-L-fucosidase</fullName>
        <ecNumber evidence="6">3.2.1.51</ecNumber>
    </submittedName>
</protein>
<keyword evidence="2 5" id="KW-0732">Signal</keyword>
<evidence type="ECO:0000313" key="6">
    <source>
        <dbReference type="EMBL" id="PRQ34426.1"/>
    </source>
</evidence>
<dbReference type="EC" id="3.2.1.51" evidence="6"/>
<evidence type="ECO:0000256" key="4">
    <source>
        <dbReference type="ARBA" id="ARBA00023180"/>
    </source>
</evidence>
<dbReference type="InterPro" id="IPR035669">
    <property type="entry name" value="SGNH_plant_lipase-like"/>
</dbReference>
<dbReference type="GO" id="GO:0004560">
    <property type="term" value="F:alpha-L-fucosidase activity"/>
    <property type="evidence" value="ECO:0007669"/>
    <property type="project" value="UniProtKB-EC"/>
</dbReference>
<dbReference type="InterPro" id="IPR001087">
    <property type="entry name" value="GDSL"/>
</dbReference>
<keyword evidence="6" id="KW-0326">Glycosidase</keyword>
<feature type="chain" id="PRO_5015178291" evidence="5">
    <location>
        <begin position="18"/>
        <end position="365"/>
    </location>
</feature>
<dbReference type="Proteomes" id="UP000238479">
    <property type="component" value="Chromosome 5"/>
</dbReference>
<name>A0A2P6QJT1_ROSCH</name>
<comment type="similarity">
    <text evidence="1">Belongs to the 'GDSL' lipolytic enzyme family.</text>
</comment>